<gene>
    <name evidence="1" type="ORF">SAMN06265220_102164</name>
</gene>
<sequence length="170" mass="19768">MKKPRLLLLSDLFGGNPEWIQNYIEILEIKFDVQYYDILKLAQIDSSRDEKEIHNQFLNGGIEKAVNNLLDFEKEKVAILGFSIGGTIAWKASLRGLEITQLLAVSSTRLRFETEIPSCKVKLYYGEKDLNKPNMQWFLDLKISTEIIENQDHILYQEKDYAFLICSNFL</sequence>
<evidence type="ECO:0008006" key="3">
    <source>
        <dbReference type="Google" id="ProtNLM"/>
    </source>
</evidence>
<evidence type="ECO:0000313" key="2">
    <source>
        <dbReference type="Proteomes" id="UP000319267"/>
    </source>
</evidence>
<accession>A0A521CAE3</accession>
<protein>
    <recommendedName>
        <fullName evidence="3">Alpha/beta hydrolase</fullName>
    </recommendedName>
</protein>
<dbReference type="Proteomes" id="UP000319267">
    <property type="component" value="Unassembled WGS sequence"/>
</dbReference>
<keyword evidence="2" id="KW-1185">Reference proteome</keyword>
<dbReference type="SUPFAM" id="SSF53474">
    <property type="entry name" value="alpha/beta-Hydrolases"/>
    <property type="match status" value="1"/>
</dbReference>
<dbReference type="EMBL" id="FXTQ01000002">
    <property type="protein sequence ID" value="SMO56447.1"/>
    <property type="molecule type" value="Genomic_DNA"/>
</dbReference>
<dbReference type="InterPro" id="IPR029058">
    <property type="entry name" value="AB_hydrolase_fold"/>
</dbReference>
<dbReference type="RefSeq" id="WP_111379424.1">
    <property type="nucleotide sequence ID" value="NZ_CP043612.1"/>
</dbReference>
<dbReference type="AlphaFoldDB" id="A0A521CAE3"/>
<evidence type="ECO:0000313" key="1">
    <source>
        <dbReference type="EMBL" id="SMO56447.1"/>
    </source>
</evidence>
<name>A0A521CAE3_9FLAO</name>
<organism evidence="1 2">
    <name type="scientific">Flavobacterium nitrogenifigens</name>
    <dbReference type="NCBI Taxonomy" id="1617283"/>
    <lineage>
        <taxon>Bacteria</taxon>
        <taxon>Pseudomonadati</taxon>
        <taxon>Bacteroidota</taxon>
        <taxon>Flavobacteriia</taxon>
        <taxon>Flavobacteriales</taxon>
        <taxon>Flavobacteriaceae</taxon>
        <taxon>Flavobacterium</taxon>
    </lineage>
</organism>
<reference evidence="1 2" key="1">
    <citation type="submission" date="2017-05" db="EMBL/GenBank/DDBJ databases">
        <authorList>
            <person name="Varghese N."/>
            <person name="Submissions S."/>
        </authorList>
    </citation>
    <scope>NUCLEOTIDE SEQUENCE [LARGE SCALE GENOMIC DNA]</scope>
    <source>
        <strain evidence="1 2">DSM 29982</strain>
    </source>
</reference>
<proteinExistence type="predicted"/>
<dbReference type="OrthoDB" id="1118894at2"/>